<dbReference type="Proteomes" id="UP001305647">
    <property type="component" value="Unassembled WGS sequence"/>
</dbReference>
<keyword evidence="2" id="KW-1133">Transmembrane helix</keyword>
<protein>
    <submittedName>
        <fullName evidence="3">Uncharacterized protein</fullName>
    </submittedName>
</protein>
<gene>
    <name evidence="3" type="ORF">N658DRAFT_507906</name>
</gene>
<dbReference type="AlphaFoldDB" id="A0AAN6T0L7"/>
<feature type="transmembrane region" description="Helical" evidence="2">
    <location>
        <begin position="224"/>
        <end position="243"/>
    </location>
</feature>
<dbReference type="EMBL" id="MU863641">
    <property type="protein sequence ID" value="KAK4100393.1"/>
    <property type="molecule type" value="Genomic_DNA"/>
</dbReference>
<feature type="region of interest" description="Disordered" evidence="1">
    <location>
        <begin position="140"/>
        <end position="160"/>
    </location>
</feature>
<evidence type="ECO:0000256" key="2">
    <source>
        <dbReference type="SAM" id="Phobius"/>
    </source>
</evidence>
<proteinExistence type="predicted"/>
<feature type="region of interest" description="Disordered" evidence="1">
    <location>
        <begin position="351"/>
        <end position="379"/>
    </location>
</feature>
<reference evidence="3" key="2">
    <citation type="submission" date="2023-05" db="EMBL/GenBank/DDBJ databases">
        <authorList>
            <consortium name="Lawrence Berkeley National Laboratory"/>
            <person name="Steindorff A."/>
            <person name="Hensen N."/>
            <person name="Bonometti L."/>
            <person name="Westerberg I."/>
            <person name="Brannstrom I.O."/>
            <person name="Guillou S."/>
            <person name="Cros-Aarteil S."/>
            <person name="Calhoun S."/>
            <person name="Haridas S."/>
            <person name="Kuo A."/>
            <person name="Mondo S."/>
            <person name="Pangilinan J."/>
            <person name="Riley R."/>
            <person name="Labutti K."/>
            <person name="Andreopoulos B."/>
            <person name="Lipzen A."/>
            <person name="Chen C."/>
            <person name="Yanf M."/>
            <person name="Daum C."/>
            <person name="Ng V."/>
            <person name="Clum A."/>
            <person name="Ohm R."/>
            <person name="Martin F."/>
            <person name="Silar P."/>
            <person name="Natvig D."/>
            <person name="Lalanne C."/>
            <person name="Gautier V."/>
            <person name="Ament-Velasquez S.L."/>
            <person name="Kruys A."/>
            <person name="Hutchinson M.I."/>
            <person name="Powell A.J."/>
            <person name="Barry K."/>
            <person name="Miller A.N."/>
            <person name="Grigoriev I.V."/>
            <person name="Debuchy R."/>
            <person name="Gladieux P."/>
            <person name="Thoren M.H."/>
            <person name="Johannesson H."/>
        </authorList>
    </citation>
    <scope>NUCLEOTIDE SEQUENCE</scope>
    <source>
        <strain evidence="3">CBS 757.83</strain>
    </source>
</reference>
<accession>A0AAN6T0L7</accession>
<keyword evidence="4" id="KW-1185">Reference proteome</keyword>
<name>A0AAN6T0L7_9PEZI</name>
<evidence type="ECO:0000313" key="3">
    <source>
        <dbReference type="EMBL" id="KAK4100393.1"/>
    </source>
</evidence>
<keyword evidence="2" id="KW-0812">Transmembrane</keyword>
<feature type="transmembrane region" description="Helical" evidence="2">
    <location>
        <begin position="249"/>
        <end position="269"/>
    </location>
</feature>
<reference evidence="3" key="1">
    <citation type="journal article" date="2023" name="Mol. Phylogenet. Evol.">
        <title>Genome-scale phylogeny and comparative genomics of the fungal order Sordariales.</title>
        <authorList>
            <person name="Hensen N."/>
            <person name="Bonometti L."/>
            <person name="Westerberg I."/>
            <person name="Brannstrom I.O."/>
            <person name="Guillou S."/>
            <person name="Cros-Aarteil S."/>
            <person name="Calhoun S."/>
            <person name="Haridas S."/>
            <person name="Kuo A."/>
            <person name="Mondo S."/>
            <person name="Pangilinan J."/>
            <person name="Riley R."/>
            <person name="LaButti K."/>
            <person name="Andreopoulos B."/>
            <person name="Lipzen A."/>
            <person name="Chen C."/>
            <person name="Yan M."/>
            <person name="Daum C."/>
            <person name="Ng V."/>
            <person name="Clum A."/>
            <person name="Steindorff A."/>
            <person name="Ohm R.A."/>
            <person name="Martin F."/>
            <person name="Silar P."/>
            <person name="Natvig D.O."/>
            <person name="Lalanne C."/>
            <person name="Gautier V."/>
            <person name="Ament-Velasquez S.L."/>
            <person name="Kruys A."/>
            <person name="Hutchinson M.I."/>
            <person name="Powell A.J."/>
            <person name="Barry K."/>
            <person name="Miller A.N."/>
            <person name="Grigoriev I.V."/>
            <person name="Debuchy R."/>
            <person name="Gladieux P."/>
            <person name="Hiltunen Thoren M."/>
            <person name="Johannesson H."/>
        </authorList>
    </citation>
    <scope>NUCLEOTIDE SEQUENCE</scope>
    <source>
        <strain evidence="3">CBS 757.83</strain>
    </source>
</reference>
<feature type="compositionally biased region" description="Polar residues" evidence="1">
    <location>
        <begin position="360"/>
        <end position="371"/>
    </location>
</feature>
<comment type="caution">
    <text evidence="3">The sequence shown here is derived from an EMBL/GenBank/DDBJ whole genome shotgun (WGS) entry which is preliminary data.</text>
</comment>
<feature type="transmembrane region" description="Helical" evidence="2">
    <location>
        <begin position="38"/>
        <end position="59"/>
    </location>
</feature>
<sequence length="379" mass="41324">MDKERISAFLDVVSLLALFGERVTTQFMSQSTGWADNIILAMAPLGVITAIVGAIRVGGPSWLKAIIGRARESRAVVEAELMSSTSNEICELWNGQQIVRVMGKGQFGPQADPVFGVTMLGNPKEQEDPEKALAGVWAQIGQSGPNSERPDKDKDRDLDPHKHPVAVVRNAIADTPNLTLNVYNQLVNDQAFQSFAIFPETAQPLITTSHRAREESLPCKVREAITTVGTLVGICGFVVQFVGLRGMHWSTSAAQLSATVVVTTLRAAVRRKLAKKPKAVPLVRGHELDWLAMTLGKPANAPWQSGSDDYSTWKDYYRPWAGSATDKEHGLSADGDRSDWIIAAVEVPERRERLRPLQQSPGAGSASQPSNLDGRRPMK</sequence>
<organism evidence="3 4">
    <name type="scientific">Parathielavia hyrcaniae</name>
    <dbReference type="NCBI Taxonomy" id="113614"/>
    <lineage>
        <taxon>Eukaryota</taxon>
        <taxon>Fungi</taxon>
        <taxon>Dikarya</taxon>
        <taxon>Ascomycota</taxon>
        <taxon>Pezizomycotina</taxon>
        <taxon>Sordariomycetes</taxon>
        <taxon>Sordariomycetidae</taxon>
        <taxon>Sordariales</taxon>
        <taxon>Chaetomiaceae</taxon>
        <taxon>Parathielavia</taxon>
    </lineage>
</organism>
<feature type="compositionally biased region" description="Basic and acidic residues" evidence="1">
    <location>
        <begin position="148"/>
        <end position="160"/>
    </location>
</feature>
<evidence type="ECO:0000313" key="4">
    <source>
        <dbReference type="Proteomes" id="UP001305647"/>
    </source>
</evidence>
<evidence type="ECO:0000256" key="1">
    <source>
        <dbReference type="SAM" id="MobiDB-lite"/>
    </source>
</evidence>
<keyword evidence="2" id="KW-0472">Membrane</keyword>